<dbReference type="RefSeq" id="XP_021878689.1">
    <property type="nucleotide sequence ID" value="XM_022030399.1"/>
</dbReference>
<keyword evidence="3" id="KW-1185">Reference proteome</keyword>
<dbReference type="InterPro" id="IPR011333">
    <property type="entry name" value="SKP1/BTB/POZ_sf"/>
</dbReference>
<accession>A0A1Y2GH70</accession>
<feature type="region of interest" description="Disordered" evidence="1">
    <location>
        <begin position="278"/>
        <end position="337"/>
    </location>
</feature>
<sequence length="706" mass="78089">MTKIRGHKDDLIIMVSEQPSTKLDPRLVTYHHAVVQIKKRGHIDIICKPMHPPSVKIILKPTTNSDNTETSATTSLFDNYGSTCILDSTNKASARHKFSESSRIDGIALSASTRVIQTDGLYKFKILLKSISSNEECKTGSHYYTTPGSAYLRADLKPRTGNDATLFATARQQQAQFDTSSRQEEKTGDELARSLMEPDITSAKPATSVKDILSYWADEECRVPPITSTFADSQSQSFRTSGNLDTNSITAHNLASHLHAYNSTSAFFDDPPPTWGSIISRRSTTEPPSIPTSITRSSHSVSMDQKYDVDRPSSRITNQNSLYANNNTGSSSFSEDPFWENDSSYRSTAAPISVSASISTPKSSHRTVPMDQPHDVHFCHYNPALGSYNMVGAHRTLLKDYPVLSLHVEIVESAREKMTQMIKSKKCEKGTSSSGLRRVRRLSTSSSASSHFSTTSRPSVALQAPVTVDISHLNFPAFKAMITYIYTHDIESILADVNTVAATPPPPPTPPLRGLSEERTKPAGSPEAETLQIGELLLLAHQFDIQELVKDCARLIQSYLSVENAIPTLVRLGSEYEEIKKPVMSFIKKNFAKIFGREDEVDPFLQFRHDDEYHECSVNLMAEILRMIAMNREEIGDTASRRETKTFQSEPVGHRSSSRATAPAVETEPIVDAEPRAGAEPGIDTQQVVSTESSSQDEITSPFIIY</sequence>
<organism evidence="2 3">
    <name type="scientific">Lobosporangium transversale</name>
    <dbReference type="NCBI Taxonomy" id="64571"/>
    <lineage>
        <taxon>Eukaryota</taxon>
        <taxon>Fungi</taxon>
        <taxon>Fungi incertae sedis</taxon>
        <taxon>Mucoromycota</taxon>
        <taxon>Mortierellomycotina</taxon>
        <taxon>Mortierellomycetes</taxon>
        <taxon>Mortierellales</taxon>
        <taxon>Mortierellaceae</taxon>
        <taxon>Lobosporangium</taxon>
    </lineage>
</organism>
<protein>
    <recommendedName>
        <fullName evidence="4">BTB domain-containing protein</fullName>
    </recommendedName>
</protein>
<comment type="caution">
    <text evidence="2">The sequence shown here is derived from an EMBL/GenBank/DDBJ whole genome shotgun (WGS) entry which is preliminary data.</text>
</comment>
<feature type="region of interest" description="Disordered" evidence="1">
    <location>
        <begin position="421"/>
        <end position="456"/>
    </location>
</feature>
<dbReference type="AlphaFoldDB" id="A0A1Y2GH70"/>
<feature type="region of interest" description="Disordered" evidence="1">
    <location>
        <begin position="501"/>
        <end position="523"/>
    </location>
</feature>
<dbReference type="InParanoid" id="A0A1Y2GH70"/>
<dbReference type="GeneID" id="33572241"/>
<evidence type="ECO:0000313" key="3">
    <source>
        <dbReference type="Proteomes" id="UP000193648"/>
    </source>
</evidence>
<feature type="compositionally biased region" description="Low complexity" evidence="1">
    <location>
        <begin position="431"/>
        <end position="456"/>
    </location>
</feature>
<name>A0A1Y2GH70_9FUNG</name>
<evidence type="ECO:0008006" key="4">
    <source>
        <dbReference type="Google" id="ProtNLM"/>
    </source>
</evidence>
<reference evidence="2 3" key="1">
    <citation type="submission" date="2016-07" db="EMBL/GenBank/DDBJ databases">
        <title>Pervasive Adenine N6-methylation of Active Genes in Fungi.</title>
        <authorList>
            <consortium name="DOE Joint Genome Institute"/>
            <person name="Mondo S.J."/>
            <person name="Dannebaum R.O."/>
            <person name="Kuo R.C."/>
            <person name="Labutti K."/>
            <person name="Haridas S."/>
            <person name="Kuo A."/>
            <person name="Salamov A."/>
            <person name="Ahrendt S.R."/>
            <person name="Lipzen A."/>
            <person name="Sullivan W."/>
            <person name="Andreopoulos W.B."/>
            <person name="Clum A."/>
            <person name="Lindquist E."/>
            <person name="Daum C."/>
            <person name="Ramamoorthy G.K."/>
            <person name="Gryganskyi A."/>
            <person name="Culley D."/>
            <person name="Magnuson J.K."/>
            <person name="James T.Y."/>
            <person name="O'Malley M.A."/>
            <person name="Stajich J.E."/>
            <person name="Spatafora J.W."/>
            <person name="Visel A."/>
            <person name="Grigoriev I.V."/>
        </authorList>
    </citation>
    <scope>NUCLEOTIDE SEQUENCE [LARGE SCALE GENOMIC DNA]</scope>
    <source>
        <strain evidence="2 3">NRRL 3116</strain>
    </source>
</reference>
<feature type="compositionally biased region" description="Polar residues" evidence="1">
    <location>
        <begin position="314"/>
        <end position="334"/>
    </location>
</feature>
<feature type="region of interest" description="Disordered" evidence="1">
    <location>
        <begin position="637"/>
        <end position="706"/>
    </location>
</feature>
<dbReference type="Gene3D" id="3.30.710.10">
    <property type="entry name" value="Potassium Channel Kv1.1, Chain A"/>
    <property type="match status" value="1"/>
</dbReference>
<evidence type="ECO:0000256" key="1">
    <source>
        <dbReference type="SAM" id="MobiDB-lite"/>
    </source>
</evidence>
<dbReference type="OrthoDB" id="2449830at2759"/>
<proteinExistence type="predicted"/>
<feature type="compositionally biased region" description="Low complexity" evidence="1">
    <location>
        <begin position="280"/>
        <end position="298"/>
    </location>
</feature>
<evidence type="ECO:0000313" key="2">
    <source>
        <dbReference type="EMBL" id="ORZ09062.1"/>
    </source>
</evidence>
<dbReference type="EMBL" id="MCFF01000035">
    <property type="protein sequence ID" value="ORZ09062.1"/>
    <property type="molecule type" value="Genomic_DNA"/>
</dbReference>
<feature type="compositionally biased region" description="Low complexity" evidence="1">
    <location>
        <begin position="684"/>
        <end position="698"/>
    </location>
</feature>
<dbReference type="PANTHER" id="PTHR24413">
    <property type="entry name" value="SPECKLE-TYPE POZ PROTEIN"/>
    <property type="match status" value="1"/>
</dbReference>
<dbReference type="Proteomes" id="UP000193648">
    <property type="component" value="Unassembled WGS sequence"/>
</dbReference>
<gene>
    <name evidence="2" type="ORF">BCR41DRAFT_424263</name>
</gene>